<dbReference type="PANTHER" id="PTHR31642:SF310">
    <property type="entry name" value="FATTY ALCOHOL:CAFFEOYL-COA ACYLTRANSFERASE"/>
    <property type="match status" value="1"/>
</dbReference>
<dbReference type="Pfam" id="PF02458">
    <property type="entry name" value="Transferase"/>
    <property type="match status" value="1"/>
</dbReference>
<dbReference type="AlphaFoldDB" id="A0A6J0PKE3"/>
<dbReference type="FunFam" id="3.30.559.10:FF:000015">
    <property type="entry name" value="Spermidine hydroxycinnamoyl transferase"/>
    <property type="match status" value="1"/>
</dbReference>
<dbReference type="OrthoDB" id="671439at2759"/>
<dbReference type="GeneID" id="105049012"/>
<dbReference type="InParanoid" id="A0A6J0PKE3"/>
<evidence type="ECO:0000256" key="2">
    <source>
        <dbReference type="ARBA" id="ARBA00022679"/>
    </source>
</evidence>
<comment type="similarity">
    <text evidence="1">Belongs to the plant acyltransferase family.</text>
</comment>
<protein>
    <submittedName>
        <fullName evidence="5">Omega-hydroxypalmitate O-feruloyl transferase</fullName>
    </submittedName>
</protein>
<keyword evidence="3" id="KW-0012">Acyltransferase</keyword>
<dbReference type="KEGG" id="egu:105049012"/>
<sequence>MVSLLGETVAKENANGIVFELSVKQGEPTLVPPAKETEKGLYFLSNLDQNIAVIVQTIYCFRAEDRGNEGAAVAIKEALSKVLVHYHPLAGRLTICSEGKLIVDCTGEGAVFVEAEADCRLEDIGDIAKPDPSMLGKLVYNIPGAKNILEIPPLVAQVTKFQCGGFILGLAMNHCMFDGLGAMEFVNSWGEIARGLPLSVPPFLDRTILKSRSPPIIDFPHYEFKEIEDSLECTALYQEEMIYRSFYFDTDKLEQLKELAMQDGALDKCTTFEALSAFVWRARTKALRLQPNQQTKLLFAVDGRSRFNPPLPKGYFGNGIVLTNSLCNADDLLGSPLSFAVGLVQKAVKMVTDSYMRSAMDYFEATRVRPSLSATLLITTWSRLAFHNTDFGWGEPLQSGPVALPEKEVILFLSHGKDRRNINVLLGLPTSAMLTFQQLMDI</sequence>
<dbReference type="FunCoup" id="A0A6J0PKE3">
    <property type="interactions" value="30"/>
</dbReference>
<dbReference type="PANTHER" id="PTHR31642">
    <property type="entry name" value="TRICHOTHECENE 3-O-ACETYLTRANSFERASE"/>
    <property type="match status" value="1"/>
</dbReference>
<evidence type="ECO:0000256" key="1">
    <source>
        <dbReference type="ARBA" id="ARBA00009861"/>
    </source>
</evidence>
<dbReference type="FunFam" id="3.30.559.10:FF:000008">
    <property type="entry name" value="Tryptamine hydroxycinnamoyl transferase"/>
    <property type="match status" value="1"/>
</dbReference>
<evidence type="ECO:0000256" key="3">
    <source>
        <dbReference type="ARBA" id="ARBA00023315"/>
    </source>
</evidence>
<evidence type="ECO:0000313" key="5">
    <source>
        <dbReference type="RefSeq" id="XP_019707264.1"/>
    </source>
</evidence>
<dbReference type="Gene3D" id="3.30.559.10">
    <property type="entry name" value="Chloramphenicol acetyltransferase-like domain"/>
    <property type="match status" value="2"/>
</dbReference>
<reference evidence="5" key="1">
    <citation type="submission" date="2025-08" db="UniProtKB">
        <authorList>
            <consortium name="RefSeq"/>
        </authorList>
    </citation>
    <scope>IDENTIFICATION</scope>
</reference>
<dbReference type="InterPro" id="IPR050317">
    <property type="entry name" value="Plant_Fungal_Acyltransferase"/>
</dbReference>
<name>A0A6J0PKE3_ELAGV</name>
<proteinExistence type="inferred from homology"/>
<gene>
    <name evidence="5" type="primary">LOC105049012</name>
</gene>
<evidence type="ECO:0000313" key="4">
    <source>
        <dbReference type="Proteomes" id="UP000504607"/>
    </source>
</evidence>
<keyword evidence="2 5" id="KW-0808">Transferase</keyword>
<dbReference type="InterPro" id="IPR023213">
    <property type="entry name" value="CAT-like_dom_sf"/>
</dbReference>
<dbReference type="GO" id="GO:0016747">
    <property type="term" value="F:acyltransferase activity, transferring groups other than amino-acyl groups"/>
    <property type="evidence" value="ECO:0007669"/>
    <property type="project" value="UniProtKB-ARBA"/>
</dbReference>
<dbReference type="RefSeq" id="XP_019707264.1">
    <property type="nucleotide sequence ID" value="XM_019851705.2"/>
</dbReference>
<organism evidence="4 5">
    <name type="scientific">Elaeis guineensis var. tenera</name>
    <name type="common">Oil palm</name>
    <dbReference type="NCBI Taxonomy" id="51953"/>
    <lineage>
        <taxon>Eukaryota</taxon>
        <taxon>Viridiplantae</taxon>
        <taxon>Streptophyta</taxon>
        <taxon>Embryophyta</taxon>
        <taxon>Tracheophyta</taxon>
        <taxon>Spermatophyta</taxon>
        <taxon>Magnoliopsida</taxon>
        <taxon>Liliopsida</taxon>
        <taxon>Arecaceae</taxon>
        <taxon>Arecoideae</taxon>
        <taxon>Cocoseae</taxon>
        <taxon>Elaeidinae</taxon>
        <taxon>Elaeis</taxon>
    </lineage>
</organism>
<accession>A0A6J0PKE3</accession>
<dbReference type="Proteomes" id="UP000504607">
    <property type="component" value="Chromosome 7"/>
</dbReference>
<keyword evidence="4" id="KW-1185">Reference proteome</keyword>